<organism evidence="6 7">
    <name type="scientific">Candidatus Accumulibacter adjunctus</name>
    <dbReference type="NCBI Taxonomy" id="1454001"/>
    <lineage>
        <taxon>Bacteria</taxon>
        <taxon>Pseudomonadati</taxon>
        <taxon>Pseudomonadota</taxon>
        <taxon>Betaproteobacteria</taxon>
        <taxon>Candidatus Accumulibacter</taxon>
    </lineage>
</organism>
<accession>A0A011NT10</accession>
<gene>
    <name evidence="6" type="primary">resA</name>
    <name evidence="6" type="ORF">AW08_01928</name>
</gene>
<dbReference type="GO" id="GO:0016491">
    <property type="term" value="F:oxidoreductase activity"/>
    <property type="evidence" value="ECO:0007669"/>
    <property type="project" value="InterPro"/>
</dbReference>
<keyword evidence="2" id="KW-0201">Cytochrome c-type biogenesis</keyword>
<evidence type="ECO:0000256" key="3">
    <source>
        <dbReference type="ARBA" id="ARBA00023157"/>
    </source>
</evidence>
<dbReference type="PANTHER" id="PTHR42852:SF6">
    <property type="entry name" value="THIOL:DISULFIDE INTERCHANGE PROTEIN DSBE"/>
    <property type="match status" value="1"/>
</dbReference>
<comment type="caution">
    <text evidence="6">The sequence shown here is derived from an EMBL/GenBank/DDBJ whole genome shotgun (WGS) entry which is preliminary data.</text>
</comment>
<dbReference type="InterPro" id="IPR050553">
    <property type="entry name" value="Thioredoxin_ResA/DsbE_sf"/>
</dbReference>
<evidence type="ECO:0000256" key="2">
    <source>
        <dbReference type="ARBA" id="ARBA00022748"/>
    </source>
</evidence>
<dbReference type="Gene3D" id="3.40.30.10">
    <property type="entry name" value="Glutaredoxin"/>
    <property type="match status" value="1"/>
</dbReference>
<dbReference type="PATRIC" id="fig|1454001.3.peg.1927"/>
<dbReference type="GO" id="GO:0030313">
    <property type="term" value="C:cell envelope"/>
    <property type="evidence" value="ECO:0007669"/>
    <property type="project" value="UniProtKB-SubCell"/>
</dbReference>
<dbReference type="AlphaFoldDB" id="A0A011NT10"/>
<feature type="domain" description="Thioredoxin" evidence="5">
    <location>
        <begin position="30"/>
        <end position="169"/>
    </location>
</feature>
<keyword evidence="4" id="KW-0676">Redox-active center</keyword>
<dbReference type="GO" id="GO:0017004">
    <property type="term" value="P:cytochrome complex assembly"/>
    <property type="evidence" value="ECO:0007669"/>
    <property type="project" value="UniProtKB-KW"/>
</dbReference>
<sequence>MNTRHQHTLLALALLALIVAGCDASGGVRLNIGDQAPAFVAPTLAAGPLSFPGELRGRPVVIRFWADWCRFCADEMRAIDGVWQRHRQQGLVVLAINAGQSRQEVESFIRRIGVGYPVLLDDQAAISRRYGVVGLPTTYFVAGDGRIRGKLLGEADAATFERLASELLR</sequence>
<dbReference type="PROSITE" id="PS51352">
    <property type="entry name" value="THIOREDOXIN_2"/>
    <property type="match status" value="1"/>
</dbReference>
<dbReference type="SUPFAM" id="SSF52833">
    <property type="entry name" value="Thioredoxin-like"/>
    <property type="match status" value="1"/>
</dbReference>
<evidence type="ECO:0000313" key="6">
    <source>
        <dbReference type="EMBL" id="EXI67665.1"/>
    </source>
</evidence>
<dbReference type="PROSITE" id="PS51257">
    <property type="entry name" value="PROKAR_LIPOPROTEIN"/>
    <property type="match status" value="1"/>
</dbReference>
<name>A0A011NT10_9PROT</name>
<dbReference type="Proteomes" id="UP000020218">
    <property type="component" value="Unassembled WGS sequence"/>
</dbReference>
<dbReference type="InterPro" id="IPR000866">
    <property type="entry name" value="AhpC/TSA"/>
</dbReference>
<dbReference type="STRING" id="1454001.AW08_01928"/>
<dbReference type="EMBL" id="JFAX01000009">
    <property type="protein sequence ID" value="EXI67665.1"/>
    <property type="molecule type" value="Genomic_DNA"/>
</dbReference>
<keyword evidence="3" id="KW-1015">Disulfide bond</keyword>
<comment type="subcellular location">
    <subcellularLocation>
        <location evidence="1">Cell envelope</location>
    </subcellularLocation>
</comment>
<dbReference type="Pfam" id="PF00578">
    <property type="entry name" value="AhpC-TSA"/>
    <property type="match status" value="1"/>
</dbReference>
<evidence type="ECO:0000259" key="5">
    <source>
        <dbReference type="PROSITE" id="PS51352"/>
    </source>
</evidence>
<keyword evidence="7" id="KW-1185">Reference proteome</keyword>
<dbReference type="InterPro" id="IPR013766">
    <property type="entry name" value="Thioredoxin_domain"/>
</dbReference>
<dbReference type="CDD" id="cd02966">
    <property type="entry name" value="TlpA_like_family"/>
    <property type="match status" value="1"/>
</dbReference>
<proteinExistence type="predicted"/>
<dbReference type="PANTHER" id="PTHR42852">
    <property type="entry name" value="THIOL:DISULFIDE INTERCHANGE PROTEIN DSBE"/>
    <property type="match status" value="1"/>
</dbReference>
<evidence type="ECO:0000256" key="4">
    <source>
        <dbReference type="ARBA" id="ARBA00023284"/>
    </source>
</evidence>
<evidence type="ECO:0000313" key="7">
    <source>
        <dbReference type="Proteomes" id="UP000020218"/>
    </source>
</evidence>
<reference evidence="6" key="1">
    <citation type="submission" date="2014-02" db="EMBL/GenBank/DDBJ databases">
        <title>Expanding our view of genomic diversity in Candidatus Accumulibacter clades.</title>
        <authorList>
            <person name="Skennerton C.T."/>
            <person name="Barr J.J."/>
            <person name="Slater F.R."/>
            <person name="Bond P.L."/>
            <person name="Tyson G.W."/>
        </authorList>
    </citation>
    <scope>NUCLEOTIDE SEQUENCE [LARGE SCALE GENOMIC DNA]</scope>
</reference>
<dbReference type="InterPro" id="IPR036249">
    <property type="entry name" value="Thioredoxin-like_sf"/>
</dbReference>
<dbReference type="GO" id="GO:0016209">
    <property type="term" value="F:antioxidant activity"/>
    <property type="evidence" value="ECO:0007669"/>
    <property type="project" value="InterPro"/>
</dbReference>
<evidence type="ECO:0000256" key="1">
    <source>
        <dbReference type="ARBA" id="ARBA00004196"/>
    </source>
</evidence>
<protein>
    <submittedName>
        <fullName evidence="6">Thiol-disulfide oxidoreductase ResA</fullName>
    </submittedName>
</protein>